<evidence type="ECO:0000256" key="1">
    <source>
        <dbReference type="ARBA" id="ARBA00005303"/>
    </source>
</evidence>
<dbReference type="SUPFAM" id="SSF160631">
    <property type="entry name" value="SMI1/KNR4-like"/>
    <property type="match status" value="1"/>
</dbReference>
<feature type="region of interest" description="Disordered" evidence="2">
    <location>
        <begin position="507"/>
        <end position="526"/>
    </location>
</feature>
<dbReference type="InterPro" id="IPR018958">
    <property type="entry name" value="Knr4/Smi1-like_dom"/>
</dbReference>
<sequence length="565" mass="63083">MPKNIISKKFSQLLYSFNTNDRYADYGGDGAGSSSSKSRKSSQRGFSHSSKDLISSPTLNGGATTTTASSSRRSSWFGSPKLTSPVLDHSFNSPNMALSGDFDIHNEGVSETILAWRHVELWTNKHHSDLNETLNPPVTRNDIGMAEKDLNIEFPPSVVTSLRIHDGQDFTGSFKDYCGLFFGLELMSLDKVVEMTKNWRKVSDKVLDSIVQNKLNHDILMGLKSPELTHDSEFHKRTHKEKQRSTSAANYQSLETFNYEVNPNLERDLEKTTLQYDITEKEANIRGVKSSLLNQLSVPPNAIHGTYAHRDWIPLLTDNSGNHVAVDLSPAPDGTYGQVILFGREFDTKYVVAPTWGDFMLNFAKDLESGNYIIRSDELVDDIMAGEGELCYYSRETKQEMGYFEVMKQRAVEAWQAQQQIKISKRQHSKPASMVVGGEEEVGLYNDNTKNYSYEESELLDIPEGSALNSSFTFDDISGLHLEESSRIVSPTRSESPVKNLVNILEEEPSMENPAKNNPYSSTSSSTIVSPEEVELKVVHQDTLPANDDDDAIGKLAGNFESIAI</sequence>
<dbReference type="InterPro" id="IPR051873">
    <property type="entry name" value="KNR4/SMI1_regulator"/>
</dbReference>
<feature type="region of interest" description="Disordered" evidence="2">
    <location>
        <begin position="28"/>
        <end position="78"/>
    </location>
</feature>
<name>A0AAV5QFB6_9ASCO</name>
<comment type="caution">
    <text evidence="4">The sequence shown here is derived from an EMBL/GenBank/DDBJ whole genome shotgun (WGS) entry which is preliminary data.</text>
</comment>
<dbReference type="PANTHER" id="PTHR47432">
    <property type="entry name" value="CELL WALL ASSEMBLY REGULATOR SMI1"/>
    <property type="match status" value="1"/>
</dbReference>
<gene>
    <name evidence="4" type="ORF">DASC09_007510</name>
</gene>
<proteinExistence type="inferred from homology"/>
<feature type="domain" description="Knr4/Smi1-like" evidence="3">
    <location>
        <begin position="137"/>
        <end position="362"/>
    </location>
</feature>
<evidence type="ECO:0000313" key="5">
    <source>
        <dbReference type="Proteomes" id="UP001360560"/>
    </source>
</evidence>
<feature type="compositionally biased region" description="Polar residues" evidence="2">
    <location>
        <begin position="43"/>
        <end position="62"/>
    </location>
</feature>
<dbReference type="InterPro" id="IPR037883">
    <property type="entry name" value="Knr4/Smi1-like_sf"/>
</dbReference>
<dbReference type="AlphaFoldDB" id="A0AAV5QFB6"/>
<reference evidence="4 5" key="1">
    <citation type="journal article" date="2023" name="Elife">
        <title>Identification of key yeast species and microbe-microbe interactions impacting larval growth of Drosophila in the wild.</title>
        <authorList>
            <person name="Mure A."/>
            <person name="Sugiura Y."/>
            <person name="Maeda R."/>
            <person name="Honda K."/>
            <person name="Sakurai N."/>
            <person name="Takahashi Y."/>
            <person name="Watada M."/>
            <person name="Katoh T."/>
            <person name="Gotoh A."/>
            <person name="Gotoh Y."/>
            <person name="Taniguchi I."/>
            <person name="Nakamura K."/>
            <person name="Hayashi T."/>
            <person name="Katayama T."/>
            <person name="Uemura T."/>
            <person name="Hattori Y."/>
        </authorList>
    </citation>
    <scope>NUCLEOTIDE SEQUENCE [LARGE SCALE GENOMIC DNA]</scope>
    <source>
        <strain evidence="4 5">SC-9</strain>
    </source>
</reference>
<dbReference type="PANTHER" id="PTHR47432:SF1">
    <property type="entry name" value="CELL WALL ASSEMBLY REGULATOR SMI1"/>
    <property type="match status" value="1"/>
</dbReference>
<dbReference type="GO" id="GO:0070880">
    <property type="term" value="P:fungal-type cell wall beta-glucan biosynthetic process"/>
    <property type="evidence" value="ECO:0007669"/>
    <property type="project" value="TreeGrafter"/>
</dbReference>
<dbReference type="GeneID" id="90071405"/>
<organism evidence="4 5">
    <name type="scientific">Saccharomycopsis crataegensis</name>
    <dbReference type="NCBI Taxonomy" id="43959"/>
    <lineage>
        <taxon>Eukaryota</taxon>
        <taxon>Fungi</taxon>
        <taxon>Dikarya</taxon>
        <taxon>Ascomycota</taxon>
        <taxon>Saccharomycotina</taxon>
        <taxon>Saccharomycetes</taxon>
        <taxon>Saccharomycopsidaceae</taxon>
        <taxon>Saccharomycopsis</taxon>
    </lineage>
</organism>
<feature type="compositionally biased region" description="Low complexity" evidence="2">
    <location>
        <begin position="63"/>
        <end position="75"/>
    </location>
</feature>
<evidence type="ECO:0000313" key="4">
    <source>
        <dbReference type="EMBL" id="GMM33426.1"/>
    </source>
</evidence>
<dbReference type="PIRSF" id="PIRSF017023">
    <property type="entry name" value="KNR4"/>
    <property type="match status" value="1"/>
</dbReference>
<dbReference type="EMBL" id="BTFZ01000001">
    <property type="protein sequence ID" value="GMM33426.1"/>
    <property type="molecule type" value="Genomic_DNA"/>
</dbReference>
<dbReference type="RefSeq" id="XP_064850426.1">
    <property type="nucleotide sequence ID" value="XM_064994354.1"/>
</dbReference>
<protein>
    <submittedName>
        <fullName evidence="4">Smi1 protein</fullName>
    </submittedName>
</protein>
<accession>A0AAV5QFB6</accession>
<evidence type="ECO:0000259" key="3">
    <source>
        <dbReference type="SMART" id="SM00860"/>
    </source>
</evidence>
<dbReference type="InterPro" id="IPR009203">
    <property type="entry name" value="Knr4/Smi1"/>
</dbReference>
<dbReference type="Proteomes" id="UP001360560">
    <property type="component" value="Unassembled WGS sequence"/>
</dbReference>
<dbReference type="Pfam" id="PF09346">
    <property type="entry name" value="SMI1_KNR4"/>
    <property type="match status" value="2"/>
</dbReference>
<dbReference type="SMART" id="SM00860">
    <property type="entry name" value="SMI1_KNR4"/>
    <property type="match status" value="1"/>
</dbReference>
<evidence type="ECO:0000256" key="2">
    <source>
        <dbReference type="SAM" id="MobiDB-lite"/>
    </source>
</evidence>
<comment type="similarity">
    <text evidence="1">Belongs to the KNR4/SMI1 family.</text>
</comment>
<keyword evidence="5" id="KW-1185">Reference proteome</keyword>
<dbReference type="GO" id="GO:0043332">
    <property type="term" value="C:mating projection tip"/>
    <property type="evidence" value="ECO:0007669"/>
    <property type="project" value="TreeGrafter"/>
</dbReference>